<dbReference type="EMBL" id="WHPN01000354">
    <property type="protein sequence ID" value="KAF4406666.1"/>
    <property type="molecule type" value="Genomic_DNA"/>
</dbReference>
<keyword evidence="2" id="KW-1185">Reference proteome</keyword>
<name>A0ABQ7FC49_9ACTN</name>
<organism evidence="1 2">
    <name type="scientific">Streptomyces lycii</name>
    <dbReference type="NCBI Taxonomy" id="2654337"/>
    <lineage>
        <taxon>Bacteria</taxon>
        <taxon>Bacillati</taxon>
        <taxon>Actinomycetota</taxon>
        <taxon>Actinomycetes</taxon>
        <taxon>Kitasatosporales</taxon>
        <taxon>Streptomycetaceae</taxon>
        <taxon>Streptomyces</taxon>
    </lineage>
</organism>
<comment type="caution">
    <text evidence="1">The sequence shown here is derived from an EMBL/GenBank/DDBJ whole genome shotgun (WGS) entry which is preliminary data.</text>
</comment>
<dbReference type="RefSeq" id="WP_098753459.1">
    <property type="nucleotide sequence ID" value="NZ_WHPN01000354.1"/>
</dbReference>
<accession>A0ABQ7FC49</accession>
<sequence length="163" mass="18527">MNADTITAAAATAIALGSLWVSYTQTRSTRLHNRQSVRPLLVMRRVRGWEERKVGLQVTNAGLGPAVVTRTTVRLDGQDIGHWNRPVQHRVKDPLPVRPMSYSLRPGDVVLAGQSVYLLHIDEEFDGTVHGDFWELITRRLEIEIRYESLYGGENFRVRPPAW</sequence>
<evidence type="ECO:0000313" key="2">
    <source>
        <dbReference type="Proteomes" id="UP000621266"/>
    </source>
</evidence>
<gene>
    <name evidence="1" type="ORF">GCU69_23890</name>
</gene>
<proteinExistence type="predicted"/>
<evidence type="ECO:0000313" key="1">
    <source>
        <dbReference type="EMBL" id="KAF4406666.1"/>
    </source>
</evidence>
<dbReference type="Proteomes" id="UP000621266">
    <property type="component" value="Unassembled WGS sequence"/>
</dbReference>
<reference evidence="1 2" key="1">
    <citation type="submission" date="2019-10" db="EMBL/GenBank/DDBJ databases">
        <title>Streptomyces tenebrisbrunneis sp.nov., an endogenous actinomycete isolated from of Lycium ruthenicum.</title>
        <authorList>
            <person name="Ma L."/>
        </authorList>
    </citation>
    <scope>NUCLEOTIDE SEQUENCE [LARGE SCALE GENOMIC DNA]</scope>
    <source>
        <strain evidence="1 2">TRM 66187</strain>
    </source>
</reference>
<protein>
    <submittedName>
        <fullName evidence="1">Uncharacterized protein</fullName>
    </submittedName>
</protein>